<dbReference type="EMBL" id="KT372003">
    <property type="protein sequence ID" value="ALA06563.1"/>
    <property type="molecule type" value="Genomic_DNA"/>
</dbReference>
<reference evidence="2 3" key="1">
    <citation type="submission" date="2015-08" db="EMBL/GenBank/DDBJ databases">
        <authorList>
            <person name="Davis N."/>
            <person name="Domingos A."/>
            <person name="Holland C."/>
            <person name="Houk L.J."/>
            <person name="Hueter N."/>
            <person name="Molina L."/>
            <person name="Sontag M."/>
            <person name="Saintfleur O."/>
            <person name="Swinford C."/>
            <person name="Villalobos-Ayala K."/>
            <person name="Carroll M."/>
            <person name="Cottrell-Yongye A."/>
            <person name="D'Elia T."/>
            <person name="Delesalle V.A."/>
            <person name="Bradley K.W."/>
            <person name="Asai D.J."/>
            <person name="Bowman C.A."/>
            <person name="Russell D.A."/>
            <person name="Pope W.H."/>
            <person name="Jacobs-Sera D."/>
            <person name="Hendrix R.W."/>
            <person name="Hatfull G.F."/>
        </authorList>
    </citation>
    <scope>NUCLEOTIDE SEQUENCE [LARGE SCALE GENOMIC DNA]</scope>
</reference>
<gene>
    <name evidence="2" type="ORF">SEA_LUMOS_47</name>
</gene>
<keyword evidence="3" id="KW-1185">Reference proteome</keyword>
<sequence>MRASERLEQRNDILAVIAQIDDDLSGLSDDKSFRSAQQAREMLETRHELSRELQTLGFQAPELDERLRNREGNPGSRRPRFGGGGDPSRTGVVAKRRIGPASAS</sequence>
<protein>
    <submittedName>
        <fullName evidence="2">Uncharacterized protein</fullName>
    </submittedName>
</protein>
<evidence type="ECO:0000313" key="2">
    <source>
        <dbReference type="EMBL" id="ALA06563.1"/>
    </source>
</evidence>
<organism evidence="2 3">
    <name type="scientific">Mycobacterium phage Lumos</name>
    <dbReference type="NCBI Taxonomy" id="1701852"/>
    <lineage>
        <taxon>Viruses</taxon>
        <taxon>Duplodnaviria</taxon>
        <taxon>Heunggongvirae</taxon>
        <taxon>Uroviricota</taxon>
        <taxon>Caudoviricetes</taxon>
        <taxon>Vilmaviridae</taxon>
        <taxon>Lclasvirinae</taxon>
        <taxon>Lumosvirus</taxon>
        <taxon>Lumosvirus lumos</taxon>
    </lineage>
</organism>
<name>A0A0K2CMG7_9CAUD</name>
<evidence type="ECO:0000313" key="3">
    <source>
        <dbReference type="Proteomes" id="UP000223849"/>
    </source>
</evidence>
<feature type="region of interest" description="Disordered" evidence="1">
    <location>
        <begin position="57"/>
        <end position="104"/>
    </location>
</feature>
<accession>A0A0K2CMG7</accession>
<proteinExistence type="predicted"/>
<dbReference type="Proteomes" id="UP000223849">
    <property type="component" value="Segment"/>
</dbReference>
<evidence type="ECO:0000256" key="1">
    <source>
        <dbReference type="SAM" id="MobiDB-lite"/>
    </source>
</evidence>